<keyword evidence="7" id="KW-1185">Reference proteome</keyword>
<evidence type="ECO:0000313" key="7">
    <source>
        <dbReference type="Proteomes" id="UP001152888"/>
    </source>
</evidence>
<dbReference type="EMBL" id="CAKOFQ010006739">
    <property type="protein sequence ID" value="CAH1966883.1"/>
    <property type="molecule type" value="Genomic_DNA"/>
</dbReference>
<reference evidence="6" key="1">
    <citation type="submission" date="2022-03" db="EMBL/GenBank/DDBJ databases">
        <authorList>
            <person name="Sayadi A."/>
        </authorList>
    </citation>
    <scope>NUCLEOTIDE SEQUENCE</scope>
</reference>
<keyword evidence="3" id="KW-0862">Zinc</keyword>
<dbReference type="PANTHER" id="PTHR45877">
    <property type="entry name" value="E3 UBIQUITIN-PROTEIN LIGASE SIAH2"/>
    <property type="match status" value="1"/>
</dbReference>
<dbReference type="AlphaFoldDB" id="A0A9P0K6A5"/>
<evidence type="ECO:0000256" key="3">
    <source>
        <dbReference type="ARBA" id="ARBA00022833"/>
    </source>
</evidence>
<dbReference type="InterPro" id="IPR004162">
    <property type="entry name" value="SINA-like_animal"/>
</dbReference>
<keyword evidence="2 4" id="KW-0863">Zinc-finger</keyword>
<evidence type="ECO:0000313" key="6">
    <source>
        <dbReference type="EMBL" id="CAH1966883.1"/>
    </source>
</evidence>
<dbReference type="PROSITE" id="PS51081">
    <property type="entry name" value="ZF_SIAH"/>
    <property type="match status" value="1"/>
</dbReference>
<dbReference type="GO" id="GO:0008270">
    <property type="term" value="F:zinc ion binding"/>
    <property type="evidence" value="ECO:0007669"/>
    <property type="project" value="UniProtKB-KW"/>
</dbReference>
<comment type="caution">
    <text evidence="6">The sequence shown here is derived from an EMBL/GenBank/DDBJ whole genome shotgun (WGS) entry which is preliminary data.</text>
</comment>
<organism evidence="6 7">
    <name type="scientific">Acanthoscelides obtectus</name>
    <name type="common">Bean weevil</name>
    <name type="synonym">Bruchus obtectus</name>
    <dbReference type="NCBI Taxonomy" id="200917"/>
    <lineage>
        <taxon>Eukaryota</taxon>
        <taxon>Metazoa</taxon>
        <taxon>Ecdysozoa</taxon>
        <taxon>Arthropoda</taxon>
        <taxon>Hexapoda</taxon>
        <taxon>Insecta</taxon>
        <taxon>Pterygota</taxon>
        <taxon>Neoptera</taxon>
        <taxon>Endopterygota</taxon>
        <taxon>Coleoptera</taxon>
        <taxon>Polyphaga</taxon>
        <taxon>Cucujiformia</taxon>
        <taxon>Chrysomeloidea</taxon>
        <taxon>Chrysomelidae</taxon>
        <taxon>Bruchinae</taxon>
        <taxon>Bruchini</taxon>
        <taxon>Acanthoscelides</taxon>
    </lineage>
</organism>
<dbReference type="Pfam" id="PF21361">
    <property type="entry name" value="Sina_ZnF"/>
    <property type="match status" value="1"/>
</dbReference>
<accession>A0A9P0K6A5</accession>
<evidence type="ECO:0000259" key="5">
    <source>
        <dbReference type="PROSITE" id="PS51081"/>
    </source>
</evidence>
<dbReference type="OrthoDB" id="6677380at2759"/>
<dbReference type="SUPFAM" id="SSF49599">
    <property type="entry name" value="TRAF domain-like"/>
    <property type="match status" value="1"/>
</dbReference>
<protein>
    <recommendedName>
        <fullName evidence="5">SIAH-type domain-containing protein</fullName>
    </recommendedName>
</protein>
<dbReference type="InterPro" id="IPR013010">
    <property type="entry name" value="Znf_SIAH"/>
</dbReference>
<keyword evidence="1" id="KW-0479">Metal-binding</keyword>
<sequence length="233" mass="26426">MTGKIRGGMAEKPSIHLPRFVIEKLRCSKCGRYLSVAPVSGPKGKYTCGRCCPNAESSGPYEEIAKLIKFPCSNEDCKLRLKWGEALPHEYACQFRKTTCPFPTCYVRLFFSRLLNHFNEVHKSYVHNRHCNITLNFNQAARHLSVHCYCYSQTVFLVFVKTATNWPMHTFSFALVALPNSDNDSFSDMQYAVNLYLKSAAGNAVIKKIGKVISQYDIDKHCLPCFIGKCNKS</sequence>
<dbReference type="GO" id="GO:0005737">
    <property type="term" value="C:cytoplasm"/>
    <property type="evidence" value="ECO:0007669"/>
    <property type="project" value="TreeGrafter"/>
</dbReference>
<dbReference type="PANTHER" id="PTHR45877:SF2">
    <property type="entry name" value="E3 UBIQUITIN-PROTEIN LIGASE SINA-RELATED"/>
    <property type="match status" value="1"/>
</dbReference>
<evidence type="ECO:0000256" key="4">
    <source>
        <dbReference type="PROSITE-ProRule" id="PRU00455"/>
    </source>
</evidence>
<dbReference type="GO" id="GO:0031624">
    <property type="term" value="F:ubiquitin conjugating enzyme binding"/>
    <property type="evidence" value="ECO:0007669"/>
    <property type="project" value="TreeGrafter"/>
</dbReference>
<dbReference type="Gene3D" id="3.30.40.10">
    <property type="entry name" value="Zinc/RING finger domain, C3HC4 (zinc finger)"/>
    <property type="match status" value="1"/>
</dbReference>
<dbReference type="GO" id="GO:0061630">
    <property type="term" value="F:ubiquitin protein ligase activity"/>
    <property type="evidence" value="ECO:0007669"/>
    <property type="project" value="TreeGrafter"/>
</dbReference>
<evidence type="ECO:0000256" key="2">
    <source>
        <dbReference type="ARBA" id="ARBA00022771"/>
    </source>
</evidence>
<feature type="domain" description="SIAH-type" evidence="5">
    <location>
        <begin position="65"/>
        <end position="123"/>
    </location>
</feature>
<name>A0A9P0K6A5_ACAOB</name>
<dbReference type="InterPro" id="IPR013083">
    <property type="entry name" value="Znf_RING/FYVE/PHD"/>
</dbReference>
<gene>
    <name evidence="6" type="ORF">ACAOBT_LOCUS7093</name>
</gene>
<dbReference type="Proteomes" id="UP001152888">
    <property type="component" value="Unassembled WGS sequence"/>
</dbReference>
<evidence type="ECO:0000256" key="1">
    <source>
        <dbReference type="ARBA" id="ARBA00022723"/>
    </source>
</evidence>
<proteinExistence type="predicted"/>
<dbReference type="GO" id="GO:0043161">
    <property type="term" value="P:proteasome-mediated ubiquitin-dependent protein catabolic process"/>
    <property type="evidence" value="ECO:0007669"/>
    <property type="project" value="TreeGrafter"/>
</dbReference>